<dbReference type="InterPro" id="IPR012657">
    <property type="entry name" value="23S_rRNA-intervening_sequence"/>
</dbReference>
<protein>
    <submittedName>
        <fullName evidence="1">Four helix bundle protein</fullName>
    </submittedName>
</protein>
<dbReference type="Gene3D" id="1.20.1440.60">
    <property type="entry name" value="23S rRNA-intervening sequence"/>
    <property type="match status" value="1"/>
</dbReference>
<dbReference type="PANTHER" id="PTHR38471:SF2">
    <property type="entry name" value="FOUR HELIX BUNDLE PROTEIN"/>
    <property type="match status" value="1"/>
</dbReference>
<organism evidence="1 2">
    <name type="scientific">Plectonema radiosum NIES-515</name>
    <dbReference type="NCBI Taxonomy" id="2986073"/>
    <lineage>
        <taxon>Bacteria</taxon>
        <taxon>Bacillati</taxon>
        <taxon>Cyanobacteriota</taxon>
        <taxon>Cyanophyceae</taxon>
        <taxon>Oscillatoriophycideae</taxon>
        <taxon>Oscillatoriales</taxon>
        <taxon>Microcoleaceae</taxon>
        <taxon>Plectonema</taxon>
    </lineage>
</organism>
<dbReference type="PANTHER" id="PTHR38471">
    <property type="entry name" value="FOUR HELIX BUNDLE PROTEIN"/>
    <property type="match status" value="1"/>
</dbReference>
<comment type="caution">
    <text evidence="1">The sequence shown here is derived from an EMBL/GenBank/DDBJ whole genome shotgun (WGS) entry which is preliminary data.</text>
</comment>
<name>A0ABT3AWL6_9CYAN</name>
<dbReference type="Pfam" id="PF05635">
    <property type="entry name" value="23S_rRNA_IVP"/>
    <property type="match status" value="1"/>
</dbReference>
<dbReference type="EMBL" id="JAOWRF010000127">
    <property type="protein sequence ID" value="MCV3213523.1"/>
    <property type="molecule type" value="Genomic_DNA"/>
</dbReference>
<dbReference type="SUPFAM" id="SSF158446">
    <property type="entry name" value="IVS-encoded protein-like"/>
    <property type="match status" value="1"/>
</dbReference>
<gene>
    <name evidence="1" type="ORF">OGM63_08295</name>
</gene>
<evidence type="ECO:0000313" key="1">
    <source>
        <dbReference type="EMBL" id="MCV3213523.1"/>
    </source>
</evidence>
<dbReference type="CDD" id="cd16377">
    <property type="entry name" value="23S_rRNA_IVP_like"/>
    <property type="match status" value="1"/>
</dbReference>
<sequence>MGRESFKSHRDLEVYQMAFDAAMQIFALSKKFPVEEKYSLTDQIRRASRSICANFAEAWRKRRYEAAFIAKLSDSEAETAETQTWIEFAVKCNYLDVETGRNLYRTYNSILGMLVTMIHNSDKWIIPSSLKKRG</sequence>
<dbReference type="NCBIfam" id="TIGR02436">
    <property type="entry name" value="four helix bundle protein"/>
    <property type="match status" value="1"/>
</dbReference>
<dbReference type="RefSeq" id="WP_263745038.1">
    <property type="nucleotide sequence ID" value="NZ_JAOWRF010000127.1"/>
</dbReference>
<keyword evidence="2" id="KW-1185">Reference proteome</keyword>
<reference evidence="1 2" key="1">
    <citation type="submission" date="2022-10" db="EMBL/GenBank/DDBJ databases">
        <title>Identification of biosynthetic pathway for the production of the potent trypsin inhibitor radiosumin.</title>
        <authorList>
            <person name="Fewer D.P."/>
            <person name="Delbaje E."/>
            <person name="Ouyang X."/>
            <person name="Agostino P.D."/>
            <person name="Wahlsten M."/>
            <person name="Jokela J."/>
            <person name="Permi P."/>
            <person name="Haapaniemi E."/>
            <person name="Koistinen H."/>
        </authorList>
    </citation>
    <scope>NUCLEOTIDE SEQUENCE [LARGE SCALE GENOMIC DNA]</scope>
    <source>
        <strain evidence="1 2">NIES-515</strain>
    </source>
</reference>
<accession>A0ABT3AWL6</accession>
<dbReference type="Proteomes" id="UP001526143">
    <property type="component" value="Unassembled WGS sequence"/>
</dbReference>
<dbReference type="InterPro" id="IPR036583">
    <property type="entry name" value="23S_rRNA_IVS_sf"/>
</dbReference>
<proteinExistence type="predicted"/>
<evidence type="ECO:0000313" key="2">
    <source>
        <dbReference type="Proteomes" id="UP001526143"/>
    </source>
</evidence>